<keyword evidence="2" id="KW-1185">Reference proteome</keyword>
<proteinExistence type="predicted"/>
<comment type="caution">
    <text evidence="1">The sequence shown here is derived from an EMBL/GenBank/DDBJ whole genome shotgun (WGS) entry which is preliminary data.</text>
</comment>
<protein>
    <submittedName>
        <fullName evidence="1">Uncharacterized protein</fullName>
    </submittedName>
</protein>
<feature type="non-terminal residue" evidence="1">
    <location>
        <position position="121"/>
    </location>
</feature>
<dbReference type="Proteomes" id="UP000485058">
    <property type="component" value="Unassembled WGS sequence"/>
</dbReference>
<evidence type="ECO:0000313" key="1">
    <source>
        <dbReference type="EMBL" id="GFH16508.1"/>
    </source>
</evidence>
<name>A0A699ZBT1_HAELA</name>
<gene>
    <name evidence="1" type="ORF">HaLaN_12938</name>
</gene>
<accession>A0A699ZBT1</accession>
<organism evidence="1 2">
    <name type="scientific">Haematococcus lacustris</name>
    <name type="common">Green alga</name>
    <name type="synonym">Haematococcus pluvialis</name>
    <dbReference type="NCBI Taxonomy" id="44745"/>
    <lineage>
        <taxon>Eukaryota</taxon>
        <taxon>Viridiplantae</taxon>
        <taxon>Chlorophyta</taxon>
        <taxon>core chlorophytes</taxon>
        <taxon>Chlorophyceae</taxon>
        <taxon>CS clade</taxon>
        <taxon>Chlamydomonadales</taxon>
        <taxon>Haematococcaceae</taxon>
        <taxon>Haematococcus</taxon>
    </lineage>
</organism>
<dbReference type="AlphaFoldDB" id="A0A699ZBT1"/>
<dbReference type="EMBL" id="BLLF01001007">
    <property type="protein sequence ID" value="GFH16508.1"/>
    <property type="molecule type" value="Genomic_DNA"/>
</dbReference>
<sequence>MLVSSMYSSHTRLAAHRYYLQQQHPTVTAAWLSSHEPNIASSGGMLTLETPQLLEAPREETATACMWSKGCEACCKGSLMMTCYARYLTMCYLHVQGASHLCECPPTDTLWVERQEAKDGA</sequence>
<reference evidence="1 2" key="1">
    <citation type="submission" date="2020-02" db="EMBL/GenBank/DDBJ databases">
        <title>Draft genome sequence of Haematococcus lacustris strain NIES-144.</title>
        <authorList>
            <person name="Morimoto D."/>
            <person name="Nakagawa S."/>
            <person name="Yoshida T."/>
            <person name="Sawayama S."/>
        </authorList>
    </citation>
    <scope>NUCLEOTIDE SEQUENCE [LARGE SCALE GENOMIC DNA]</scope>
    <source>
        <strain evidence="1 2">NIES-144</strain>
    </source>
</reference>
<evidence type="ECO:0000313" key="2">
    <source>
        <dbReference type="Proteomes" id="UP000485058"/>
    </source>
</evidence>